<evidence type="ECO:0000259" key="4">
    <source>
        <dbReference type="Pfam" id="PF00669"/>
    </source>
</evidence>
<keyword evidence="2 3" id="KW-0975">Bacterial flagellum</keyword>
<dbReference type="Pfam" id="PF00700">
    <property type="entry name" value="Flagellin_C"/>
    <property type="match status" value="1"/>
</dbReference>
<sequence>MSDIVLSSAVRENLLSLKSTAKLQSTTQNRLATGLKVNSALDNPNSFFTAAGLNDRASDLANLLDNMGQAVQTIRAADDGLTGITRLVESAKAIANQALQTQSEYQRKTYTEQYNDILEQIEDLARDSDYKGKNLLAGLGNELQVIFNEDSTSNLTVDPVDFTDTTLSTGLALSDLENGAGATSSFTVASGSTTLDLSTLQASSNLSDLPDWENGDIVTVSDGVNPPTTFTVGTGAGQIETVQDYVNALNDVQGIKASFDETDDEITITSGLNPAYTLSISKDTSGGGTATNGGIGAGSTTLATSVMTAAATLTSSGGFEVDDVLYITDGNGFEAASIEIDDDTTVSDLVSLIKSIKGLDANFASGSISMVGDVSWAITSSNDDFNIDDFATTDGTVNLTATDSGFKDDTDIERVLQAINSALDELRSAAGELGTSLSTVEIRTSFTEELINTLEVGAGALTIADMNEEGANMLALQTRQQLSSTALSLANQAEQSVLSLFG</sequence>
<dbReference type="SUPFAM" id="SSF64518">
    <property type="entry name" value="Phase 1 flagellin"/>
    <property type="match status" value="1"/>
</dbReference>
<evidence type="ECO:0000259" key="5">
    <source>
        <dbReference type="Pfam" id="PF00700"/>
    </source>
</evidence>
<dbReference type="EMBL" id="JACYXJ010000003">
    <property type="protein sequence ID" value="MBD8876438.1"/>
    <property type="molecule type" value="Genomic_DNA"/>
</dbReference>
<dbReference type="Pfam" id="PF00669">
    <property type="entry name" value="Flagellin_N"/>
    <property type="match status" value="1"/>
</dbReference>
<evidence type="ECO:0000313" key="7">
    <source>
        <dbReference type="Proteomes" id="UP000615687"/>
    </source>
</evidence>
<feature type="domain" description="Flagellin C-terminal" evidence="5">
    <location>
        <begin position="416"/>
        <end position="501"/>
    </location>
</feature>
<dbReference type="RefSeq" id="WP_192108899.1">
    <property type="nucleotide sequence ID" value="NZ_JACYXJ010000003.1"/>
</dbReference>
<gene>
    <name evidence="6" type="ORF">IG617_09085</name>
</gene>
<comment type="similarity">
    <text evidence="1 3">Belongs to the bacterial flagellin family.</text>
</comment>
<dbReference type="InterPro" id="IPR046358">
    <property type="entry name" value="Flagellin_C"/>
</dbReference>
<accession>A0ABR9C949</accession>
<organism evidence="6 7">
    <name type="scientific">Roseibium polysiphoniae</name>
    <dbReference type="NCBI Taxonomy" id="2571221"/>
    <lineage>
        <taxon>Bacteria</taxon>
        <taxon>Pseudomonadati</taxon>
        <taxon>Pseudomonadota</taxon>
        <taxon>Alphaproteobacteria</taxon>
        <taxon>Hyphomicrobiales</taxon>
        <taxon>Stappiaceae</taxon>
        <taxon>Roseibium</taxon>
    </lineage>
</organism>
<proteinExistence type="inferred from homology"/>
<dbReference type="PANTHER" id="PTHR42792:SF2">
    <property type="entry name" value="FLAGELLIN"/>
    <property type="match status" value="1"/>
</dbReference>
<comment type="subcellular location">
    <subcellularLocation>
        <location evidence="3">Secreted</location>
    </subcellularLocation>
    <subcellularLocation>
        <location evidence="3">Bacterial flagellum</location>
    </subcellularLocation>
</comment>
<comment type="caution">
    <text evidence="6">The sequence shown here is derived from an EMBL/GenBank/DDBJ whole genome shotgun (WGS) entry which is preliminary data.</text>
</comment>
<dbReference type="Gene3D" id="1.20.1330.10">
    <property type="entry name" value="f41 fragment of flagellin, N-terminal domain"/>
    <property type="match status" value="1"/>
</dbReference>
<comment type="function">
    <text evidence="3">Flagellin is the subunit protein which polymerizes to form the filaments of bacterial flagella.</text>
</comment>
<keyword evidence="3" id="KW-0964">Secreted</keyword>
<evidence type="ECO:0000256" key="1">
    <source>
        <dbReference type="ARBA" id="ARBA00005709"/>
    </source>
</evidence>
<keyword evidence="7" id="KW-1185">Reference proteome</keyword>
<feature type="domain" description="Flagellin N-terminal" evidence="4">
    <location>
        <begin position="14"/>
        <end position="138"/>
    </location>
</feature>
<dbReference type="InterPro" id="IPR001029">
    <property type="entry name" value="Flagellin_N"/>
</dbReference>
<name>A0ABR9C949_9HYPH</name>
<dbReference type="PANTHER" id="PTHR42792">
    <property type="entry name" value="FLAGELLIN"/>
    <property type="match status" value="1"/>
</dbReference>
<protein>
    <recommendedName>
        <fullName evidence="3">Flagellin</fullName>
    </recommendedName>
</protein>
<dbReference type="Proteomes" id="UP000615687">
    <property type="component" value="Unassembled WGS sequence"/>
</dbReference>
<evidence type="ECO:0000313" key="6">
    <source>
        <dbReference type="EMBL" id="MBD8876438.1"/>
    </source>
</evidence>
<reference evidence="6 7" key="1">
    <citation type="submission" date="2020-09" db="EMBL/GenBank/DDBJ databases">
        <title>The genome sequence of type strain Labrenzia polysiphoniae KACC 19711.</title>
        <authorList>
            <person name="Liu Y."/>
        </authorList>
    </citation>
    <scope>NUCLEOTIDE SEQUENCE [LARGE SCALE GENOMIC DNA]</scope>
    <source>
        <strain evidence="6 7">KACC 19711</strain>
    </source>
</reference>
<evidence type="ECO:0000256" key="3">
    <source>
        <dbReference type="RuleBase" id="RU362073"/>
    </source>
</evidence>
<dbReference type="InterPro" id="IPR001492">
    <property type="entry name" value="Flagellin"/>
</dbReference>
<evidence type="ECO:0000256" key="2">
    <source>
        <dbReference type="ARBA" id="ARBA00023143"/>
    </source>
</evidence>